<dbReference type="AlphaFoldDB" id="A0A6A6EYQ4"/>
<accession>A0A6A6EYQ4</accession>
<sequence>MPSSKCIDLQSCTSCTATTPTLSQTMHGEVRSQIYTSCGRAWQILRPPNHGPTIGRNSVGTQHRHERVARVAYAAASRR</sequence>
<evidence type="ECO:0000313" key="1">
    <source>
        <dbReference type="EMBL" id="KAF2206244.1"/>
    </source>
</evidence>
<reference evidence="1" key="1">
    <citation type="journal article" date="2020" name="Stud. Mycol.">
        <title>101 Dothideomycetes genomes: a test case for predicting lifestyles and emergence of pathogens.</title>
        <authorList>
            <person name="Haridas S."/>
            <person name="Albert R."/>
            <person name="Binder M."/>
            <person name="Bloem J."/>
            <person name="Labutti K."/>
            <person name="Salamov A."/>
            <person name="Andreopoulos B."/>
            <person name="Baker S."/>
            <person name="Barry K."/>
            <person name="Bills G."/>
            <person name="Bluhm B."/>
            <person name="Cannon C."/>
            <person name="Castanera R."/>
            <person name="Culley D."/>
            <person name="Daum C."/>
            <person name="Ezra D."/>
            <person name="Gonzalez J."/>
            <person name="Henrissat B."/>
            <person name="Kuo A."/>
            <person name="Liang C."/>
            <person name="Lipzen A."/>
            <person name="Lutzoni F."/>
            <person name="Magnuson J."/>
            <person name="Mondo S."/>
            <person name="Nolan M."/>
            <person name="Ohm R."/>
            <person name="Pangilinan J."/>
            <person name="Park H.-J."/>
            <person name="Ramirez L."/>
            <person name="Alfaro M."/>
            <person name="Sun H."/>
            <person name="Tritt A."/>
            <person name="Yoshinaga Y."/>
            <person name="Zwiers L.-H."/>
            <person name="Turgeon B."/>
            <person name="Goodwin S."/>
            <person name="Spatafora J."/>
            <person name="Crous P."/>
            <person name="Grigoriev I."/>
        </authorList>
    </citation>
    <scope>NUCLEOTIDE SEQUENCE</scope>
    <source>
        <strain evidence="1">SCOH1-5</strain>
    </source>
</reference>
<keyword evidence="2" id="KW-1185">Reference proteome</keyword>
<protein>
    <submittedName>
        <fullName evidence="1">Uncharacterized protein</fullName>
    </submittedName>
</protein>
<evidence type="ECO:0000313" key="2">
    <source>
        <dbReference type="Proteomes" id="UP000799539"/>
    </source>
</evidence>
<dbReference type="EMBL" id="ML992731">
    <property type="protein sequence ID" value="KAF2206244.1"/>
    <property type="molecule type" value="Genomic_DNA"/>
</dbReference>
<proteinExistence type="predicted"/>
<dbReference type="Proteomes" id="UP000799539">
    <property type="component" value="Unassembled WGS sequence"/>
</dbReference>
<organism evidence="1 2">
    <name type="scientific">Cercospora zeae-maydis SCOH1-5</name>
    <dbReference type="NCBI Taxonomy" id="717836"/>
    <lineage>
        <taxon>Eukaryota</taxon>
        <taxon>Fungi</taxon>
        <taxon>Dikarya</taxon>
        <taxon>Ascomycota</taxon>
        <taxon>Pezizomycotina</taxon>
        <taxon>Dothideomycetes</taxon>
        <taxon>Dothideomycetidae</taxon>
        <taxon>Mycosphaerellales</taxon>
        <taxon>Mycosphaerellaceae</taxon>
        <taxon>Cercospora</taxon>
    </lineage>
</organism>
<name>A0A6A6EYQ4_9PEZI</name>
<gene>
    <name evidence="1" type="ORF">CERZMDRAFT_91996</name>
</gene>